<dbReference type="EMBL" id="FUEZ01000004">
    <property type="protein sequence ID" value="SPM43632.1"/>
    <property type="molecule type" value="Genomic_DNA"/>
</dbReference>
<protein>
    <submittedName>
        <fullName evidence="2">Uncharacterized protein</fullName>
    </submittedName>
</protein>
<proteinExistence type="predicted"/>
<gene>
    <name evidence="2" type="ORF">MNAB215_5858</name>
</gene>
<feature type="compositionally biased region" description="Basic and acidic residues" evidence="1">
    <location>
        <begin position="1"/>
        <end position="11"/>
    </location>
</feature>
<accession>A0A2U3PIR1</accession>
<keyword evidence="3" id="KW-1185">Reference proteome</keyword>
<name>A0A2U3PIR1_9MYCO</name>
<dbReference type="AlphaFoldDB" id="A0A2U3PIR1"/>
<evidence type="ECO:0000256" key="1">
    <source>
        <dbReference type="SAM" id="MobiDB-lite"/>
    </source>
</evidence>
<dbReference type="STRING" id="1841861.GCA_900157365_04177"/>
<reference evidence="2 3" key="1">
    <citation type="submission" date="2017-01" db="EMBL/GenBank/DDBJ databases">
        <authorList>
            <consortium name="Urmite Genomes"/>
        </authorList>
    </citation>
    <scope>NUCLEOTIDE SEQUENCE [LARGE SCALE GENOMIC DNA]</scope>
    <source>
        <strain evidence="2 3">AB215</strain>
    </source>
</reference>
<sequence length="329" mass="35508">VSLGRVDDFSHDGTVTTPPPRKRRSTPPGFHTFADVVTQFADAADSLLHGELSHPFLVGSEALGDQAARSDHEGTQSKQTLLTLATQQVAAGFEQTDLLLGVAAVLRADTVTLPPFPLARTSAVIAAKAWYVLTADSREERLRRFLNEELAALYDLPLPSDEEEAVTFRNDRTADYLAVGATAGLNPVYPKNRRPWDAPFLARTGQRKSEAPPSETQLMKDLYRASGVHGDDLAGMPYKLLSAAAHGRFRQAGLVRHAPVGPSVGGVVTAAKYVPLEVTAQVTFYAALATGTYLYALAQYTSVPESVVLERLQQPFADWFAIAHPATTA</sequence>
<dbReference type="Proteomes" id="UP000240424">
    <property type="component" value="Unassembled WGS sequence"/>
</dbReference>
<evidence type="ECO:0000313" key="2">
    <source>
        <dbReference type="EMBL" id="SPM43632.1"/>
    </source>
</evidence>
<evidence type="ECO:0000313" key="3">
    <source>
        <dbReference type="Proteomes" id="UP000240424"/>
    </source>
</evidence>
<feature type="region of interest" description="Disordered" evidence="1">
    <location>
        <begin position="1"/>
        <end position="29"/>
    </location>
</feature>
<feature type="non-terminal residue" evidence="2">
    <location>
        <position position="1"/>
    </location>
</feature>
<organism evidence="2 3">
    <name type="scientific">Mycobacterium numidiamassiliense</name>
    <dbReference type="NCBI Taxonomy" id="1841861"/>
    <lineage>
        <taxon>Bacteria</taxon>
        <taxon>Bacillati</taxon>
        <taxon>Actinomycetota</taxon>
        <taxon>Actinomycetes</taxon>
        <taxon>Mycobacteriales</taxon>
        <taxon>Mycobacteriaceae</taxon>
        <taxon>Mycobacterium</taxon>
    </lineage>
</organism>